<dbReference type="EMBL" id="PVZF01000013">
    <property type="protein sequence ID" value="PRY11494.1"/>
    <property type="molecule type" value="Genomic_DNA"/>
</dbReference>
<keyword evidence="3" id="KW-1185">Reference proteome</keyword>
<keyword evidence="2" id="KW-0479">Metal-binding</keyword>
<dbReference type="Proteomes" id="UP000238083">
    <property type="component" value="Unassembled WGS sequence"/>
</dbReference>
<protein>
    <submittedName>
        <fullName evidence="2">Treble-clef zinc-finger protein</fullName>
    </submittedName>
</protein>
<proteinExistence type="predicted"/>
<organism evidence="2 3">
    <name type="scientific">Kineococcus rhizosphaerae</name>
    <dbReference type="NCBI Taxonomy" id="559628"/>
    <lineage>
        <taxon>Bacteria</taxon>
        <taxon>Bacillati</taxon>
        <taxon>Actinomycetota</taxon>
        <taxon>Actinomycetes</taxon>
        <taxon>Kineosporiales</taxon>
        <taxon>Kineosporiaceae</taxon>
        <taxon>Kineococcus</taxon>
    </lineage>
</organism>
<dbReference type="InterPro" id="IPR032330">
    <property type="entry name" value="EF-G-binding_C"/>
</dbReference>
<reference evidence="2 3" key="1">
    <citation type="submission" date="2018-03" db="EMBL/GenBank/DDBJ databases">
        <title>Genomic Encyclopedia of Archaeal and Bacterial Type Strains, Phase II (KMG-II): from individual species to whole genera.</title>
        <authorList>
            <person name="Goeker M."/>
        </authorList>
    </citation>
    <scope>NUCLEOTIDE SEQUENCE [LARGE SCALE GENOMIC DNA]</scope>
    <source>
        <strain evidence="2 3">DSM 19711</strain>
    </source>
</reference>
<dbReference type="Pfam" id="PF16571">
    <property type="entry name" value="FBP_C"/>
    <property type="match status" value="1"/>
</dbReference>
<name>A0A2T0QYN7_9ACTN</name>
<keyword evidence="2" id="KW-0863">Zinc-finger</keyword>
<accession>A0A2T0QYN7</accession>
<keyword evidence="2" id="KW-0862">Zinc</keyword>
<evidence type="ECO:0000313" key="3">
    <source>
        <dbReference type="Proteomes" id="UP000238083"/>
    </source>
</evidence>
<dbReference type="AlphaFoldDB" id="A0A2T0QYN7"/>
<gene>
    <name evidence="2" type="ORF">CLV37_113118</name>
</gene>
<comment type="caution">
    <text evidence="2">The sequence shown here is derived from an EMBL/GenBank/DDBJ whole genome shotgun (WGS) entry which is preliminary data.</text>
</comment>
<dbReference type="RefSeq" id="WP_245885542.1">
    <property type="nucleotide sequence ID" value="NZ_PVZF01000013.1"/>
</dbReference>
<sequence>MSQATLDLDPGHLTDEAIRSTMTNCTRGEAHRMRVPEWVHGTDPVHEVVGWRDPKAPERGWLLVPLGEAVVGLALRATPGKGVRTTAMCDLCRTTRSPGEVGLFVAARAGESGRKLNTVGTYVCADLACADNVRVLRATPRLKPDPGLSISQRQEALRERAAAFARKVLASAD</sequence>
<evidence type="ECO:0000313" key="2">
    <source>
        <dbReference type="EMBL" id="PRY11494.1"/>
    </source>
</evidence>
<feature type="domain" description="Elongation factor G-binding protein C-terminal treble-clef zinc-finger" evidence="1">
    <location>
        <begin position="18"/>
        <end position="168"/>
    </location>
</feature>
<evidence type="ECO:0000259" key="1">
    <source>
        <dbReference type="Pfam" id="PF16571"/>
    </source>
</evidence>
<dbReference type="GO" id="GO:0008270">
    <property type="term" value="F:zinc ion binding"/>
    <property type="evidence" value="ECO:0007669"/>
    <property type="project" value="UniProtKB-KW"/>
</dbReference>